<dbReference type="PROSITE" id="PS01095">
    <property type="entry name" value="GH18_1"/>
    <property type="match status" value="1"/>
</dbReference>
<dbReference type="EMBL" id="WMKA01000011">
    <property type="protein sequence ID" value="MTG88692.1"/>
    <property type="molecule type" value="Genomic_DNA"/>
</dbReference>
<evidence type="ECO:0000256" key="6">
    <source>
        <dbReference type="ARBA" id="ARBA00023295"/>
    </source>
</evidence>
<dbReference type="InterPro" id="IPR036573">
    <property type="entry name" value="CBM_sf_5/12"/>
</dbReference>
<dbReference type="GO" id="GO:0008061">
    <property type="term" value="F:chitin binding"/>
    <property type="evidence" value="ECO:0007669"/>
    <property type="project" value="InterPro"/>
</dbReference>
<dbReference type="GO" id="GO:0005975">
    <property type="term" value="P:carbohydrate metabolic process"/>
    <property type="evidence" value="ECO:0007669"/>
    <property type="project" value="InterPro"/>
</dbReference>
<protein>
    <recommendedName>
        <fullName evidence="2">chitinase</fullName>
        <ecNumber evidence="2">3.2.1.14</ecNumber>
    </recommendedName>
</protein>
<comment type="caution">
    <text evidence="11">The sequence shown here is derived from an EMBL/GenBank/DDBJ whole genome shotgun (WGS) entry which is preliminary data.</text>
</comment>
<dbReference type="PANTHER" id="PTHR11177:SF317">
    <property type="entry name" value="CHITINASE 12-RELATED"/>
    <property type="match status" value="1"/>
</dbReference>
<evidence type="ECO:0000256" key="7">
    <source>
        <dbReference type="RuleBase" id="RU000489"/>
    </source>
</evidence>
<dbReference type="SUPFAM" id="SSF51445">
    <property type="entry name" value="(Trans)glycosidases"/>
    <property type="match status" value="1"/>
</dbReference>
<evidence type="ECO:0000256" key="4">
    <source>
        <dbReference type="ARBA" id="ARBA00023024"/>
    </source>
</evidence>
<evidence type="ECO:0000256" key="2">
    <source>
        <dbReference type="ARBA" id="ARBA00012729"/>
    </source>
</evidence>
<dbReference type="InterPro" id="IPR029070">
    <property type="entry name" value="Chitinase_insertion_sf"/>
</dbReference>
<keyword evidence="4" id="KW-0146">Chitin degradation</keyword>
<dbReference type="Gene3D" id="2.10.10.20">
    <property type="entry name" value="Carbohydrate-binding module superfamily 5/12"/>
    <property type="match status" value="1"/>
</dbReference>
<evidence type="ECO:0000256" key="8">
    <source>
        <dbReference type="RuleBase" id="RU004453"/>
    </source>
</evidence>
<keyword evidence="6 7" id="KW-0326">Glycosidase</keyword>
<dbReference type="PANTHER" id="PTHR11177">
    <property type="entry name" value="CHITINASE"/>
    <property type="match status" value="1"/>
</dbReference>
<dbReference type="EC" id="3.2.1.14" evidence="2"/>
<gene>
    <name evidence="11" type="ORF">GJV82_06995</name>
</gene>
<dbReference type="Pfam" id="PF00704">
    <property type="entry name" value="Glyco_hydro_18"/>
    <property type="match status" value="1"/>
</dbReference>
<feature type="compositionally biased region" description="Basic and acidic residues" evidence="9">
    <location>
        <begin position="87"/>
        <end position="122"/>
    </location>
</feature>
<evidence type="ECO:0000256" key="3">
    <source>
        <dbReference type="ARBA" id="ARBA00022801"/>
    </source>
</evidence>
<dbReference type="InterPro" id="IPR011583">
    <property type="entry name" value="Chitinase_II/V-like_cat"/>
</dbReference>
<dbReference type="SUPFAM" id="SSF51055">
    <property type="entry name" value="Carbohydrate binding domain"/>
    <property type="match status" value="1"/>
</dbReference>
<accession>A0A6N7ZH77</accession>
<dbReference type="Gene3D" id="3.10.50.10">
    <property type="match status" value="1"/>
</dbReference>
<dbReference type="Gene3D" id="3.20.20.80">
    <property type="entry name" value="Glycosidases"/>
    <property type="match status" value="1"/>
</dbReference>
<evidence type="ECO:0000313" key="11">
    <source>
        <dbReference type="EMBL" id="MTG88692.1"/>
    </source>
</evidence>
<keyword evidence="3 7" id="KW-0378">Hydrolase</keyword>
<keyword evidence="5" id="KW-0119">Carbohydrate metabolism</keyword>
<keyword evidence="4" id="KW-0624">Polysaccharide degradation</keyword>
<feature type="compositionally biased region" description="Low complexity" evidence="9">
    <location>
        <begin position="9"/>
        <end position="20"/>
    </location>
</feature>
<dbReference type="GO" id="GO:0005576">
    <property type="term" value="C:extracellular region"/>
    <property type="evidence" value="ECO:0007669"/>
    <property type="project" value="InterPro"/>
</dbReference>
<dbReference type="InterPro" id="IPR003610">
    <property type="entry name" value="CBM5/12"/>
</dbReference>
<name>A0A6N7ZH77_9MICO</name>
<feature type="region of interest" description="Disordered" evidence="9">
    <location>
        <begin position="1"/>
        <end position="122"/>
    </location>
</feature>
<dbReference type="GO" id="GO:0030246">
    <property type="term" value="F:carbohydrate binding"/>
    <property type="evidence" value="ECO:0007669"/>
    <property type="project" value="InterPro"/>
</dbReference>
<reference evidence="11 12" key="1">
    <citation type="submission" date="2019-11" db="EMBL/GenBank/DDBJ databases">
        <title>Cellulosimicrobium composti sp. nov. isolated from a compost.</title>
        <authorList>
            <person name="Yang Y."/>
        </authorList>
    </citation>
    <scope>NUCLEOTIDE SEQUENCE [LARGE SCALE GENOMIC DNA]</scope>
    <source>
        <strain evidence="11 12">BIT-GX5</strain>
    </source>
</reference>
<dbReference type="InterPro" id="IPR050314">
    <property type="entry name" value="Glycosyl_Hydrlase_18"/>
</dbReference>
<evidence type="ECO:0000256" key="9">
    <source>
        <dbReference type="SAM" id="MobiDB-lite"/>
    </source>
</evidence>
<dbReference type="GO" id="GO:0008843">
    <property type="term" value="F:endochitinase activity"/>
    <property type="evidence" value="ECO:0007669"/>
    <property type="project" value="UniProtKB-EC"/>
</dbReference>
<dbReference type="SMART" id="SM00495">
    <property type="entry name" value="ChtBD3"/>
    <property type="match status" value="1"/>
</dbReference>
<sequence>MSRTRRLSGGRSLWGTRRSGPVVARLRSLPSAPVARPRTTTSGPPHARRRRRPAPASREDLDARSSLLQPAARTPDACRRRSRRARARGDRERRRRDDRGRDPRRRDGDRHRVAQRRRGDQRVPQRRLLHVWAPENYGYTVKDLVVSGQAEQVTHVNYAFGNIHPTDLTCFLADAPGTPEPGGNDGAGDAQADFVRAVSAEDSVDGVADAPGQALAGNFNQLRKLKEHYPGTKVLMSLGGWTWSKYFSKAAATPESRERFVASCLDLYIDGNLPEIDGRGGPGAAAGLFDGIDVDWEWPGAPDWSQHPENHVDPVNDKANFTALLAEFRRQLDERGAAQGKDYLLSAYIPVSPTVVDAGWDAPTIFDYLDYGNMQGYDLHGGWSPHLAGHQANLHDTTQPGTISLEDGIDFYLSRGVDPAQLTLGIPAFGRGWSGVEAGDTDGAWQPAAGVAPGTYEAGNKQYFELRDHGTEYFDEASGASWRYDGDQWWSVDTPRAVAHKASWIAEKGLGGSMFWDLAGDFEDELVGTAAGVYRAAQAGPVDPDAPGACFPAWGRDTSYPAGRVVSHEGVNYRAAWWVRTNVPGAESWYPSWRVVGTCA</sequence>
<comment type="similarity">
    <text evidence="8">Belongs to the glycosyl hydrolase 18 family.</text>
</comment>
<comment type="catalytic activity">
    <reaction evidence="1">
        <text>Random endo-hydrolysis of N-acetyl-beta-D-glucosaminide (1-&gt;4)-beta-linkages in chitin and chitodextrins.</text>
        <dbReference type="EC" id="3.2.1.14"/>
    </reaction>
</comment>
<dbReference type="PROSITE" id="PS51910">
    <property type="entry name" value="GH18_2"/>
    <property type="match status" value="1"/>
</dbReference>
<evidence type="ECO:0000259" key="10">
    <source>
        <dbReference type="PROSITE" id="PS51910"/>
    </source>
</evidence>
<evidence type="ECO:0000313" key="12">
    <source>
        <dbReference type="Proteomes" id="UP000440668"/>
    </source>
</evidence>
<dbReference type="SMART" id="SM00636">
    <property type="entry name" value="Glyco_18"/>
    <property type="match status" value="1"/>
</dbReference>
<dbReference type="InterPro" id="IPR001223">
    <property type="entry name" value="Glyco_hydro18_cat"/>
</dbReference>
<dbReference type="CDD" id="cd06548">
    <property type="entry name" value="GH18_chitinase"/>
    <property type="match status" value="1"/>
</dbReference>
<dbReference type="GO" id="GO:0006032">
    <property type="term" value="P:chitin catabolic process"/>
    <property type="evidence" value="ECO:0007669"/>
    <property type="project" value="UniProtKB-KW"/>
</dbReference>
<dbReference type="InterPro" id="IPR017853">
    <property type="entry name" value="GH"/>
</dbReference>
<evidence type="ECO:0000256" key="1">
    <source>
        <dbReference type="ARBA" id="ARBA00000822"/>
    </source>
</evidence>
<dbReference type="Proteomes" id="UP000440668">
    <property type="component" value="Unassembled WGS sequence"/>
</dbReference>
<dbReference type="Pfam" id="PF02839">
    <property type="entry name" value="CBM_5_12"/>
    <property type="match status" value="1"/>
</dbReference>
<dbReference type="InterPro" id="IPR001579">
    <property type="entry name" value="Glyco_hydro_18_chit_AS"/>
</dbReference>
<dbReference type="CDD" id="cd12215">
    <property type="entry name" value="ChiC_BD"/>
    <property type="match status" value="1"/>
</dbReference>
<evidence type="ECO:0000256" key="5">
    <source>
        <dbReference type="ARBA" id="ARBA00023277"/>
    </source>
</evidence>
<organism evidence="11 12">
    <name type="scientific">Cellulosimicrobium composti</name>
    <dbReference type="NCBI Taxonomy" id="2672572"/>
    <lineage>
        <taxon>Bacteria</taxon>
        <taxon>Bacillati</taxon>
        <taxon>Actinomycetota</taxon>
        <taxon>Actinomycetes</taxon>
        <taxon>Micrococcales</taxon>
        <taxon>Promicromonosporaceae</taxon>
        <taxon>Cellulosimicrobium</taxon>
    </lineage>
</organism>
<proteinExistence type="inferred from homology"/>
<dbReference type="AlphaFoldDB" id="A0A6N7ZH77"/>
<dbReference type="SUPFAM" id="SSF54556">
    <property type="entry name" value="Chitinase insertion domain"/>
    <property type="match status" value="1"/>
</dbReference>
<feature type="domain" description="GH18" evidence="10">
    <location>
        <begin position="126"/>
        <end position="537"/>
    </location>
</feature>